<evidence type="ECO:0000259" key="2">
    <source>
        <dbReference type="PROSITE" id="PS50222"/>
    </source>
</evidence>
<protein>
    <recommendedName>
        <fullName evidence="2">EF-hand domain-containing protein</fullName>
    </recommendedName>
</protein>
<name>A0A1Z5K7T3_FISSO</name>
<dbReference type="InterPro" id="IPR011992">
    <property type="entry name" value="EF-hand-dom_pair"/>
</dbReference>
<gene>
    <name evidence="3" type="ORF">FisN_25Hh202</name>
</gene>
<sequence>MLDRLAERANFTYDLLPPSGKGTLCEHNNTERQAYDPYYRQQYLCGQSDVNDIPVSGYTTDMYLSLYYITPERLRMNQFSVPFHPPTTGSVTMYGTSTHINTFNDLLHLQKTAKHGPVCIQQNTAQESYMRNSFPDLNMIRIPGGDKEFYHALEKGNCDMMIAEYPVATRFVYLQHQKGRCHIRGKPLGVIGDPLDFGYNQFAIGIRKDIPLNTVYTLNYWMATLMGCPPSENEIGLCRGEKDSLSILYADIGGSGGTECGYVAFPSNEDDPFLSAGATAGVLVGIGAVLAIALSLVFYRKSLEQQRRYKKRFVQQIARNLTIGPSPGCIPADQLAKEIEHIGGKKGTISKHDLAKWMFDVKLTFLSEKDFDALWGAMDIDGKGAVDAIEFISFLSCCGSEFEEVYAEQQKLSKLERLKFAARRLENINEVGEEGVRRIENRMERRSRHGVIIPKASDFRESGGRRNKLRTFQRLLKKP</sequence>
<dbReference type="Proteomes" id="UP000198406">
    <property type="component" value="Unassembled WGS sequence"/>
</dbReference>
<dbReference type="Gene3D" id="1.10.238.10">
    <property type="entry name" value="EF-hand"/>
    <property type="match status" value="1"/>
</dbReference>
<evidence type="ECO:0000313" key="3">
    <source>
        <dbReference type="EMBL" id="GAX21998.1"/>
    </source>
</evidence>
<dbReference type="InParanoid" id="A0A1Z5K7T3"/>
<feature type="domain" description="EF-hand" evidence="2">
    <location>
        <begin position="366"/>
        <end position="401"/>
    </location>
</feature>
<accession>A0A1Z5K7T3</accession>
<dbReference type="AlphaFoldDB" id="A0A1Z5K7T3"/>
<dbReference type="SUPFAM" id="SSF53850">
    <property type="entry name" value="Periplasmic binding protein-like II"/>
    <property type="match status" value="1"/>
</dbReference>
<dbReference type="InterPro" id="IPR002048">
    <property type="entry name" value="EF_hand_dom"/>
</dbReference>
<keyword evidence="1" id="KW-1133">Transmembrane helix</keyword>
<keyword evidence="1" id="KW-0812">Transmembrane</keyword>
<keyword evidence="4" id="KW-1185">Reference proteome</keyword>
<keyword evidence="1" id="KW-0472">Membrane</keyword>
<dbReference type="OrthoDB" id="44485at2759"/>
<dbReference type="SUPFAM" id="SSF47473">
    <property type="entry name" value="EF-hand"/>
    <property type="match status" value="1"/>
</dbReference>
<evidence type="ECO:0000313" key="4">
    <source>
        <dbReference type="Proteomes" id="UP000198406"/>
    </source>
</evidence>
<dbReference type="Gene3D" id="3.40.190.10">
    <property type="entry name" value="Periplasmic binding protein-like II"/>
    <property type="match status" value="2"/>
</dbReference>
<evidence type="ECO:0000256" key="1">
    <source>
        <dbReference type="SAM" id="Phobius"/>
    </source>
</evidence>
<proteinExistence type="predicted"/>
<reference evidence="3 4" key="1">
    <citation type="journal article" date="2015" name="Plant Cell">
        <title>Oil accumulation by the oleaginous diatom Fistulifera solaris as revealed by the genome and transcriptome.</title>
        <authorList>
            <person name="Tanaka T."/>
            <person name="Maeda Y."/>
            <person name="Veluchamy A."/>
            <person name="Tanaka M."/>
            <person name="Abida H."/>
            <person name="Marechal E."/>
            <person name="Bowler C."/>
            <person name="Muto M."/>
            <person name="Sunaga Y."/>
            <person name="Tanaka M."/>
            <person name="Yoshino T."/>
            <person name="Taniguchi T."/>
            <person name="Fukuda Y."/>
            <person name="Nemoto M."/>
            <person name="Matsumoto M."/>
            <person name="Wong P.S."/>
            <person name="Aburatani S."/>
            <person name="Fujibuchi W."/>
        </authorList>
    </citation>
    <scope>NUCLEOTIDE SEQUENCE [LARGE SCALE GENOMIC DNA]</scope>
    <source>
        <strain evidence="3 4">JPCC DA0580</strain>
    </source>
</reference>
<dbReference type="PROSITE" id="PS50222">
    <property type="entry name" value="EF_HAND_2"/>
    <property type="match status" value="1"/>
</dbReference>
<comment type="caution">
    <text evidence="3">The sequence shown here is derived from an EMBL/GenBank/DDBJ whole genome shotgun (WGS) entry which is preliminary data.</text>
</comment>
<organism evidence="3 4">
    <name type="scientific">Fistulifera solaris</name>
    <name type="common">Oleaginous diatom</name>
    <dbReference type="NCBI Taxonomy" id="1519565"/>
    <lineage>
        <taxon>Eukaryota</taxon>
        <taxon>Sar</taxon>
        <taxon>Stramenopiles</taxon>
        <taxon>Ochrophyta</taxon>
        <taxon>Bacillariophyta</taxon>
        <taxon>Bacillariophyceae</taxon>
        <taxon>Bacillariophycidae</taxon>
        <taxon>Naviculales</taxon>
        <taxon>Naviculaceae</taxon>
        <taxon>Fistulifera</taxon>
    </lineage>
</organism>
<feature type="transmembrane region" description="Helical" evidence="1">
    <location>
        <begin position="273"/>
        <end position="299"/>
    </location>
</feature>
<dbReference type="EMBL" id="BDSP01000176">
    <property type="protein sequence ID" value="GAX21998.1"/>
    <property type="molecule type" value="Genomic_DNA"/>
</dbReference>
<dbReference type="GO" id="GO:0005509">
    <property type="term" value="F:calcium ion binding"/>
    <property type="evidence" value="ECO:0007669"/>
    <property type="project" value="InterPro"/>
</dbReference>